<evidence type="ECO:0000313" key="5">
    <source>
        <dbReference type="Proteomes" id="UP000626026"/>
    </source>
</evidence>
<feature type="signal peptide" evidence="2">
    <location>
        <begin position="1"/>
        <end position="23"/>
    </location>
</feature>
<dbReference type="Pfam" id="PF07589">
    <property type="entry name" value="PEP-CTERM"/>
    <property type="match status" value="1"/>
</dbReference>
<dbReference type="EMBL" id="JACTVA010000045">
    <property type="protein sequence ID" value="MBC9209089.1"/>
    <property type="molecule type" value="Genomic_DNA"/>
</dbReference>
<comment type="caution">
    <text evidence="4">The sequence shown here is derived from an EMBL/GenBank/DDBJ whole genome shotgun (WGS) entry which is preliminary data.</text>
</comment>
<sequence>MRKMVFGVMAAVALAGAAPRAEAAYLKVDDWNAALGALPAVAASPLPLVAEQFSDTYGGWTRATANDPVYVGPGASPYAPSGYSDRSLAALPQPPAEGRLSGVFNCHPLFNGCLGVKAITYKLPYEVVGLYGMLDYRFEGSGWGNVPFFGFRLEDFSGPSPFRYQGFWGELFAPTDTITIFRTADTDNFASFKLNEAMVLRYTPVPEPGSVSLLAVALLGLGVALRRRRA</sequence>
<name>A0ABR7RR53_9PROT</name>
<dbReference type="Proteomes" id="UP000626026">
    <property type="component" value="Unassembled WGS sequence"/>
</dbReference>
<reference evidence="4 5" key="1">
    <citation type="journal article" date="2013" name="Int. J. Syst. Evol. Microbiol.">
        <title>Roseomonas aerophila sp. nov., isolated from air.</title>
        <authorList>
            <person name="Kim S.J."/>
            <person name="Weon H.Y."/>
            <person name="Ahn J.H."/>
            <person name="Hong S.B."/>
            <person name="Seok S.J."/>
            <person name="Whang K.S."/>
            <person name="Kwon S.W."/>
        </authorList>
    </citation>
    <scope>NUCLEOTIDE SEQUENCE [LARGE SCALE GENOMIC DNA]</scope>
    <source>
        <strain evidence="4 5">NBRC 108923</strain>
    </source>
</reference>
<evidence type="ECO:0000256" key="2">
    <source>
        <dbReference type="SAM" id="SignalP"/>
    </source>
</evidence>
<keyword evidence="2" id="KW-0732">Signal</keyword>
<evidence type="ECO:0000259" key="3">
    <source>
        <dbReference type="Pfam" id="PF07589"/>
    </source>
</evidence>
<feature type="chain" id="PRO_5046894861" evidence="2">
    <location>
        <begin position="24"/>
        <end position="230"/>
    </location>
</feature>
<feature type="domain" description="Ice-binding protein C-terminal" evidence="3">
    <location>
        <begin position="204"/>
        <end position="228"/>
    </location>
</feature>
<proteinExistence type="predicted"/>
<protein>
    <submittedName>
        <fullName evidence="4">PEP-CTERM sorting domain-containing protein</fullName>
    </submittedName>
</protein>
<dbReference type="NCBIfam" id="TIGR02595">
    <property type="entry name" value="PEP_CTERM"/>
    <property type="match status" value="1"/>
</dbReference>
<evidence type="ECO:0000256" key="1">
    <source>
        <dbReference type="SAM" id="Phobius"/>
    </source>
</evidence>
<keyword evidence="1" id="KW-0472">Membrane</keyword>
<dbReference type="InterPro" id="IPR013424">
    <property type="entry name" value="Ice-binding_C"/>
</dbReference>
<feature type="transmembrane region" description="Helical" evidence="1">
    <location>
        <begin position="208"/>
        <end position="225"/>
    </location>
</feature>
<gene>
    <name evidence="4" type="ORF">IBL26_19760</name>
</gene>
<keyword evidence="1" id="KW-1133">Transmembrane helix</keyword>
<accession>A0ABR7RR53</accession>
<organism evidence="4 5">
    <name type="scientific">Teichococcus aerophilus</name>
    <dbReference type="NCBI Taxonomy" id="1224513"/>
    <lineage>
        <taxon>Bacteria</taxon>
        <taxon>Pseudomonadati</taxon>
        <taxon>Pseudomonadota</taxon>
        <taxon>Alphaproteobacteria</taxon>
        <taxon>Acetobacterales</taxon>
        <taxon>Roseomonadaceae</taxon>
        <taxon>Roseomonas</taxon>
    </lineage>
</organism>
<keyword evidence="1" id="KW-0812">Transmembrane</keyword>
<evidence type="ECO:0000313" key="4">
    <source>
        <dbReference type="EMBL" id="MBC9209089.1"/>
    </source>
</evidence>
<keyword evidence="5" id="KW-1185">Reference proteome</keyword>